<proteinExistence type="predicted"/>
<dbReference type="RefSeq" id="WP_307201161.1">
    <property type="nucleotide sequence ID" value="NZ_JAUSSU010000002.1"/>
</dbReference>
<dbReference type="Proteomes" id="UP001229346">
    <property type="component" value="Unassembled WGS sequence"/>
</dbReference>
<dbReference type="PANTHER" id="PTHR12110">
    <property type="entry name" value="HYDROXYPYRUVATE ISOMERASE"/>
    <property type="match status" value="1"/>
</dbReference>
<dbReference type="Pfam" id="PF01261">
    <property type="entry name" value="AP_endonuc_2"/>
    <property type="match status" value="1"/>
</dbReference>
<name>A0ABT9TXV5_PAEHA</name>
<reference evidence="2 3" key="1">
    <citation type="submission" date="2023-07" db="EMBL/GenBank/DDBJ databases">
        <title>Sorghum-associated microbial communities from plants grown in Nebraska, USA.</title>
        <authorList>
            <person name="Schachtman D."/>
        </authorList>
    </citation>
    <scope>NUCLEOTIDE SEQUENCE [LARGE SCALE GENOMIC DNA]</scope>
    <source>
        <strain evidence="2 3">CC482</strain>
    </source>
</reference>
<evidence type="ECO:0000313" key="3">
    <source>
        <dbReference type="Proteomes" id="UP001229346"/>
    </source>
</evidence>
<comment type="caution">
    <text evidence="2">The sequence shown here is derived from an EMBL/GenBank/DDBJ whole genome shotgun (WGS) entry which is preliminary data.</text>
</comment>
<dbReference type="GO" id="GO:0016853">
    <property type="term" value="F:isomerase activity"/>
    <property type="evidence" value="ECO:0007669"/>
    <property type="project" value="UniProtKB-KW"/>
</dbReference>
<feature type="domain" description="Xylose isomerase-like TIM barrel" evidence="1">
    <location>
        <begin position="48"/>
        <end position="252"/>
    </location>
</feature>
<dbReference type="InterPro" id="IPR050312">
    <property type="entry name" value="IolE/XylAMocC-like"/>
</dbReference>
<dbReference type="Gene3D" id="3.20.20.150">
    <property type="entry name" value="Divalent-metal-dependent TIM barrel enzymes"/>
    <property type="match status" value="1"/>
</dbReference>
<protein>
    <submittedName>
        <fullName evidence="2">Sugar phosphate isomerase/epimerase</fullName>
    </submittedName>
</protein>
<organism evidence="2 3">
    <name type="scientific">Paenibacillus harenae</name>
    <dbReference type="NCBI Taxonomy" id="306543"/>
    <lineage>
        <taxon>Bacteria</taxon>
        <taxon>Bacillati</taxon>
        <taxon>Bacillota</taxon>
        <taxon>Bacilli</taxon>
        <taxon>Bacillales</taxon>
        <taxon>Paenibacillaceae</taxon>
        <taxon>Paenibacillus</taxon>
    </lineage>
</organism>
<dbReference type="PANTHER" id="PTHR12110:SF53">
    <property type="entry name" value="BLR5974 PROTEIN"/>
    <property type="match status" value="1"/>
</dbReference>
<sequence length="276" mass="30675">MSYLSVSTWSLHRLLGPLRWTAWDAEQRQHIIHEQMQPQEHTLLELPAIAAERGYQAIEVCHFHFPDTSLAYLHRLRDAFQAAGLSFDTLLLDYGDLTSEDEVRRSADQQLMREWIDIASECGAKQIRIVAGEASPDNEQAISLSAEALSSLAAYSAPRGVRVVTENFKPLTSTALTSERLLDLAGEQVGFITDFGNYKGAAVAEEIARTTPRSVSIHAKADFDEAGIPNELPFVRYLEAAAGAGFDGAYVLIYDGPGDMWKGLERVRRIVEPYIH</sequence>
<keyword evidence="3" id="KW-1185">Reference proteome</keyword>
<accession>A0ABT9TXV5</accession>
<dbReference type="EMBL" id="JAUSSU010000002">
    <property type="protein sequence ID" value="MDQ0111295.1"/>
    <property type="molecule type" value="Genomic_DNA"/>
</dbReference>
<dbReference type="SUPFAM" id="SSF51658">
    <property type="entry name" value="Xylose isomerase-like"/>
    <property type="match status" value="1"/>
</dbReference>
<gene>
    <name evidence="2" type="ORF">J2T15_000728</name>
</gene>
<dbReference type="InterPro" id="IPR013022">
    <property type="entry name" value="Xyl_isomerase-like_TIM-brl"/>
</dbReference>
<evidence type="ECO:0000259" key="1">
    <source>
        <dbReference type="Pfam" id="PF01261"/>
    </source>
</evidence>
<evidence type="ECO:0000313" key="2">
    <source>
        <dbReference type="EMBL" id="MDQ0111295.1"/>
    </source>
</evidence>
<dbReference type="InterPro" id="IPR036237">
    <property type="entry name" value="Xyl_isomerase-like_sf"/>
</dbReference>
<keyword evidence="2" id="KW-0413">Isomerase</keyword>